<evidence type="ECO:0000259" key="4">
    <source>
        <dbReference type="PROSITE" id="PS51118"/>
    </source>
</evidence>
<dbReference type="PANTHER" id="PTHR33204">
    <property type="entry name" value="TRANSCRIPTIONAL REGULATOR, MARR FAMILY"/>
    <property type="match status" value="1"/>
</dbReference>
<evidence type="ECO:0000256" key="2">
    <source>
        <dbReference type="ARBA" id="ARBA00023125"/>
    </source>
</evidence>
<evidence type="ECO:0000313" key="5">
    <source>
        <dbReference type="EMBL" id="UXI70160.1"/>
    </source>
</evidence>
<dbReference type="PROSITE" id="PS51118">
    <property type="entry name" value="HTH_HXLR"/>
    <property type="match status" value="1"/>
</dbReference>
<reference evidence="5" key="1">
    <citation type="submission" date="2022-09" db="EMBL/GenBank/DDBJ databases">
        <title>Tahibacter sp. nov., isolated from a fresh water.</title>
        <authorList>
            <person name="Baek J.H."/>
            <person name="Lee J.K."/>
            <person name="Kim J.M."/>
            <person name="Jeon C.O."/>
        </authorList>
    </citation>
    <scope>NUCLEOTIDE SEQUENCE</scope>
    <source>
        <strain evidence="5">W38</strain>
    </source>
</reference>
<evidence type="ECO:0000313" key="6">
    <source>
        <dbReference type="Proteomes" id="UP001064632"/>
    </source>
</evidence>
<keyword evidence="3" id="KW-0804">Transcription</keyword>
<dbReference type="SUPFAM" id="SSF55718">
    <property type="entry name" value="SCP-like"/>
    <property type="match status" value="1"/>
</dbReference>
<dbReference type="SUPFAM" id="SSF46785">
    <property type="entry name" value="Winged helix' DNA-binding domain"/>
    <property type="match status" value="1"/>
</dbReference>
<protein>
    <submittedName>
        <fullName evidence="5">Winged helix-turn-helix transcriptional regulator</fullName>
    </submittedName>
</protein>
<keyword evidence="1" id="KW-0805">Transcription regulation</keyword>
<dbReference type="InterPro" id="IPR002577">
    <property type="entry name" value="HTH_HxlR"/>
</dbReference>
<dbReference type="EMBL" id="CP104694">
    <property type="protein sequence ID" value="UXI70160.1"/>
    <property type="molecule type" value="Genomic_DNA"/>
</dbReference>
<dbReference type="InterPro" id="IPR036390">
    <property type="entry name" value="WH_DNA-bd_sf"/>
</dbReference>
<evidence type="ECO:0000256" key="1">
    <source>
        <dbReference type="ARBA" id="ARBA00023015"/>
    </source>
</evidence>
<name>A0ABY6BM80_9GAMM</name>
<accession>A0ABY6BM80</accession>
<keyword evidence="6" id="KW-1185">Reference proteome</keyword>
<dbReference type="Proteomes" id="UP001064632">
    <property type="component" value="Chromosome"/>
</dbReference>
<dbReference type="InterPro" id="IPR036527">
    <property type="entry name" value="SCP2_sterol-bd_dom_sf"/>
</dbReference>
<gene>
    <name evidence="5" type="ORF">N4264_11170</name>
</gene>
<dbReference type="Pfam" id="PF02036">
    <property type="entry name" value="SCP2"/>
    <property type="match status" value="1"/>
</dbReference>
<proteinExistence type="predicted"/>
<sequence>MVGKRSYEDGCAAAHALDLIGERWALLVARELILGPKRFTDLRAGLPGISPNVLTQRLEELERASILQRRKLPPPASVWVYELTEWGAQLEGVIMALGRWGAKSPNLPKGDPLSVDSTMLSLRTMFDPVSSAGVKGVLEFRFGEERFRGRIGAGRLELVRGSADAPDVVVATSPALLLALIYGGYPIKDALRAGELTLSGDQALFKRFITLFPLPAPAPATYVPADGH</sequence>
<keyword evidence="2" id="KW-0238">DNA-binding</keyword>
<dbReference type="Pfam" id="PF01638">
    <property type="entry name" value="HxlR"/>
    <property type="match status" value="1"/>
</dbReference>
<dbReference type="InterPro" id="IPR003033">
    <property type="entry name" value="SCP2_sterol-bd_dom"/>
</dbReference>
<dbReference type="PANTHER" id="PTHR33204:SF18">
    <property type="entry name" value="TRANSCRIPTIONAL REGULATORY PROTEIN"/>
    <property type="match status" value="1"/>
</dbReference>
<feature type="domain" description="HTH hxlR-type" evidence="4">
    <location>
        <begin position="11"/>
        <end position="109"/>
    </location>
</feature>
<organism evidence="5 6">
    <name type="scientific">Tahibacter amnicola</name>
    <dbReference type="NCBI Taxonomy" id="2976241"/>
    <lineage>
        <taxon>Bacteria</taxon>
        <taxon>Pseudomonadati</taxon>
        <taxon>Pseudomonadota</taxon>
        <taxon>Gammaproteobacteria</taxon>
        <taxon>Lysobacterales</taxon>
        <taxon>Rhodanobacteraceae</taxon>
        <taxon>Tahibacter</taxon>
    </lineage>
</organism>
<dbReference type="Gene3D" id="1.10.10.10">
    <property type="entry name" value="Winged helix-like DNA-binding domain superfamily/Winged helix DNA-binding domain"/>
    <property type="match status" value="1"/>
</dbReference>
<evidence type="ECO:0000256" key="3">
    <source>
        <dbReference type="ARBA" id="ARBA00023163"/>
    </source>
</evidence>
<dbReference type="Gene3D" id="3.30.1050.10">
    <property type="entry name" value="SCP2 sterol-binding domain"/>
    <property type="match status" value="1"/>
</dbReference>
<dbReference type="RefSeq" id="WP_261697111.1">
    <property type="nucleotide sequence ID" value="NZ_CP104694.1"/>
</dbReference>
<dbReference type="InterPro" id="IPR036388">
    <property type="entry name" value="WH-like_DNA-bd_sf"/>
</dbReference>